<accession>A0A560KLW7</accession>
<protein>
    <recommendedName>
        <fullName evidence="1">SnoaL-like domain-containing protein</fullName>
    </recommendedName>
</protein>
<sequence>MKNPDETIRGFYEKLGAGDVAGVIDLIAPTIEWITMWHYKVTGPGVVGVVDGIIKPLVAEWPRHSLVSTEFIVDGDTVVSLGDFTGVHGTTGKEVQARYAHVWTVRDGLIVRFRQYIDTLAVEGARS</sequence>
<dbReference type="PANTHER" id="PTHR41252">
    <property type="entry name" value="BLR2505 PROTEIN"/>
    <property type="match status" value="1"/>
</dbReference>
<dbReference type="AlphaFoldDB" id="A0A560KLW7"/>
<dbReference type="EMBL" id="VITV01000001">
    <property type="protein sequence ID" value="TWB83084.1"/>
    <property type="molecule type" value="Genomic_DNA"/>
</dbReference>
<dbReference type="Pfam" id="PF12680">
    <property type="entry name" value="SnoaL_2"/>
    <property type="match status" value="1"/>
</dbReference>
<dbReference type="SUPFAM" id="SSF54427">
    <property type="entry name" value="NTF2-like"/>
    <property type="match status" value="1"/>
</dbReference>
<dbReference type="Proteomes" id="UP000320516">
    <property type="component" value="Unassembled WGS sequence"/>
</dbReference>
<evidence type="ECO:0000313" key="2">
    <source>
        <dbReference type="EMBL" id="TWB83084.1"/>
    </source>
</evidence>
<organism evidence="2 3">
    <name type="scientific">Nitrospirillum amazonense</name>
    <dbReference type="NCBI Taxonomy" id="28077"/>
    <lineage>
        <taxon>Bacteria</taxon>
        <taxon>Pseudomonadati</taxon>
        <taxon>Pseudomonadota</taxon>
        <taxon>Alphaproteobacteria</taxon>
        <taxon>Rhodospirillales</taxon>
        <taxon>Azospirillaceae</taxon>
        <taxon>Nitrospirillum</taxon>
    </lineage>
</organism>
<name>A0A560KLW7_9PROT</name>
<proteinExistence type="predicted"/>
<feature type="domain" description="SnoaL-like" evidence="1">
    <location>
        <begin position="8"/>
        <end position="112"/>
    </location>
</feature>
<dbReference type="InterPro" id="IPR037401">
    <property type="entry name" value="SnoaL-like"/>
</dbReference>
<dbReference type="PANTHER" id="PTHR41252:SF1">
    <property type="entry name" value="BLR2505 PROTEIN"/>
    <property type="match status" value="1"/>
</dbReference>
<evidence type="ECO:0000313" key="3">
    <source>
        <dbReference type="Proteomes" id="UP000320516"/>
    </source>
</evidence>
<comment type="caution">
    <text evidence="2">The sequence shown here is derived from an EMBL/GenBank/DDBJ whole genome shotgun (WGS) entry which is preliminary data.</text>
</comment>
<gene>
    <name evidence="2" type="ORF">FBZ87_101798</name>
</gene>
<dbReference type="Gene3D" id="3.10.450.50">
    <property type="match status" value="1"/>
</dbReference>
<reference evidence="2 3" key="1">
    <citation type="submission" date="2019-06" db="EMBL/GenBank/DDBJ databases">
        <title>Genomic Encyclopedia of Type Strains, Phase IV (KMG-V): Genome sequencing to study the core and pangenomes of soil and plant-associated prokaryotes.</title>
        <authorList>
            <person name="Whitman W."/>
        </authorList>
    </citation>
    <scope>NUCLEOTIDE SEQUENCE [LARGE SCALE GENOMIC DNA]</scope>
    <source>
        <strain evidence="2 3">BR 12005</strain>
    </source>
</reference>
<dbReference type="InterPro" id="IPR032710">
    <property type="entry name" value="NTF2-like_dom_sf"/>
</dbReference>
<evidence type="ECO:0000259" key="1">
    <source>
        <dbReference type="Pfam" id="PF12680"/>
    </source>
</evidence>
<dbReference type="RefSeq" id="WP_145609015.1">
    <property type="nucleotide sequence ID" value="NZ_JARPAF010000001.1"/>
</dbReference>